<dbReference type="EMBL" id="CAAALY010035769">
    <property type="protein sequence ID" value="VEL18132.1"/>
    <property type="molecule type" value="Genomic_DNA"/>
</dbReference>
<keyword evidence="3" id="KW-0863">Zinc-finger</keyword>
<evidence type="ECO:0000259" key="6">
    <source>
        <dbReference type="PROSITE" id="PS00028"/>
    </source>
</evidence>
<evidence type="ECO:0000256" key="1">
    <source>
        <dbReference type="ARBA" id="ARBA00022723"/>
    </source>
</evidence>
<protein>
    <recommendedName>
        <fullName evidence="6">C2H2-type domain-containing protein</fullName>
    </recommendedName>
</protein>
<feature type="region of interest" description="Disordered" evidence="5">
    <location>
        <begin position="249"/>
        <end position="299"/>
    </location>
</feature>
<dbReference type="AlphaFoldDB" id="A0A3S5A2N2"/>
<feature type="compositionally biased region" description="Basic and acidic residues" evidence="5">
    <location>
        <begin position="264"/>
        <end position="273"/>
    </location>
</feature>
<proteinExistence type="predicted"/>
<dbReference type="GO" id="GO:0005634">
    <property type="term" value="C:nucleus"/>
    <property type="evidence" value="ECO:0007669"/>
    <property type="project" value="TreeGrafter"/>
</dbReference>
<reference evidence="7" key="1">
    <citation type="submission" date="2018-11" db="EMBL/GenBank/DDBJ databases">
        <authorList>
            <consortium name="Pathogen Informatics"/>
        </authorList>
    </citation>
    <scope>NUCLEOTIDE SEQUENCE</scope>
</reference>
<dbReference type="InterPro" id="IPR013087">
    <property type="entry name" value="Znf_C2H2_type"/>
</dbReference>
<evidence type="ECO:0000256" key="3">
    <source>
        <dbReference type="ARBA" id="ARBA00022771"/>
    </source>
</evidence>
<organism evidence="7 8">
    <name type="scientific">Protopolystoma xenopodis</name>
    <dbReference type="NCBI Taxonomy" id="117903"/>
    <lineage>
        <taxon>Eukaryota</taxon>
        <taxon>Metazoa</taxon>
        <taxon>Spiralia</taxon>
        <taxon>Lophotrochozoa</taxon>
        <taxon>Platyhelminthes</taxon>
        <taxon>Monogenea</taxon>
        <taxon>Polyopisthocotylea</taxon>
        <taxon>Polystomatidea</taxon>
        <taxon>Polystomatidae</taxon>
        <taxon>Protopolystoma</taxon>
    </lineage>
</organism>
<dbReference type="GO" id="GO:0008270">
    <property type="term" value="F:zinc ion binding"/>
    <property type="evidence" value="ECO:0007669"/>
    <property type="project" value="UniProtKB-KW"/>
</dbReference>
<dbReference type="OrthoDB" id="6263892at2759"/>
<comment type="caution">
    <text evidence="7">The sequence shown here is derived from an EMBL/GenBank/DDBJ whole genome shotgun (WGS) entry which is preliminary data.</text>
</comment>
<accession>A0A3S5A2N2</accession>
<dbReference type="InterPro" id="IPR036236">
    <property type="entry name" value="Znf_C2H2_sf"/>
</dbReference>
<dbReference type="GO" id="GO:0045944">
    <property type="term" value="P:positive regulation of transcription by RNA polymerase II"/>
    <property type="evidence" value="ECO:0007669"/>
    <property type="project" value="TreeGrafter"/>
</dbReference>
<dbReference type="PANTHER" id="PTHR24403">
    <property type="entry name" value="ZINC FINGER PROTEIN"/>
    <property type="match status" value="1"/>
</dbReference>
<evidence type="ECO:0000313" key="8">
    <source>
        <dbReference type="Proteomes" id="UP000784294"/>
    </source>
</evidence>
<dbReference type="Proteomes" id="UP000784294">
    <property type="component" value="Unassembled WGS sequence"/>
</dbReference>
<feature type="domain" description="C2H2-type" evidence="6">
    <location>
        <begin position="391"/>
        <end position="413"/>
    </location>
</feature>
<dbReference type="SMART" id="SM00355">
    <property type="entry name" value="ZnF_C2H2"/>
    <property type="match status" value="5"/>
</dbReference>
<dbReference type="PANTHER" id="PTHR24403:SF67">
    <property type="entry name" value="FI01116P-RELATED"/>
    <property type="match status" value="1"/>
</dbReference>
<feature type="compositionally biased region" description="Low complexity" evidence="5">
    <location>
        <begin position="287"/>
        <end position="299"/>
    </location>
</feature>
<name>A0A3S5A2N2_9PLAT</name>
<evidence type="ECO:0000256" key="2">
    <source>
        <dbReference type="ARBA" id="ARBA00022737"/>
    </source>
</evidence>
<evidence type="ECO:0000313" key="7">
    <source>
        <dbReference type="EMBL" id="VEL18132.1"/>
    </source>
</evidence>
<sequence>MVLSSSKRVIRPPRYFLLDEDESFFRAKVSKIEPKIISDVDDGMCWQCWQCTARFPSNDGLIQHIELCPCSKIEPIGGDLRGCPFCPRSGNHTLTQPFQNRDFNYHLQCDHPNVASLSCPYCLKMFPSRIEALASHIILDHQVHWWPTPASLGYLRFDEVPHRVVTCLGCNWCTFVLRANCSVSPPASMQAHMGRCIYQGGQVVLTRFSESTLFILGTPGRARDQLIRQLTRESVGKEQLFSSLYPYTRNVDRSQSSPGFMDESPERNGESPHFDGASPNILINEQPNTSTTSPMTSSNPEIKQVETLTPAPNKNLPQDIIATSKPIIPTPIIFDVPLDLPPPPRGLKRSAGHPNKVFVCPICGDKSLLGSLRERDEHLQAEHNGELCFPCQLCGLAYPLYIALRRHAVLRHHSDFDSVLYGRDDLLDCEPVDCPHCQLVAFTDPNVLHLHLYRVHRLQVTVEGTIG</sequence>
<gene>
    <name evidence="7" type="ORF">PXEA_LOCUS11572</name>
</gene>
<keyword evidence="1" id="KW-0479">Metal-binding</keyword>
<dbReference type="SUPFAM" id="SSF57667">
    <property type="entry name" value="beta-beta-alpha zinc fingers"/>
    <property type="match status" value="1"/>
</dbReference>
<evidence type="ECO:0000256" key="5">
    <source>
        <dbReference type="SAM" id="MobiDB-lite"/>
    </source>
</evidence>
<dbReference type="PROSITE" id="PS00028">
    <property type="entry name" value="ZINC_FINGER_C2H2_1"/>
    <property type="match status" value="1"/>
</dbReference>
<dbReference type="InterPro" id="IPR050688">
    <property type="entry name" value="Zinc_finger/UBP_domain"/>
</dbReference>
<keyword evidence="4" id="KW-0862">Zinc</keyword>
<keyword evidence="2" id="KW-0677">Repeat</keyword>
<keyword evidence="8" id="KW-1185">Reference proteome</keyword>
<evidence type="ECO:0000256" key="4">
    <source>
        <dbReference type="ARBA" id="ARBA00022833"/>
    </source>
</evidence>